<dbReference type="PANTHER" id="PTHR33327:SF3">
    <property type="entry name" value="RNA-DIRECTED DNA POLYMERASE"/>
    <property type="match status" value="1"/>
</dbReference>
<dbReference type="STRING" id="144512.A0A0V0T4B4"/>
<feature type="domain" description="DUF7041" evidence="1">
    <location>
        <begin position="59"/>
        <end position="133"/>
    </location>
</feature>
<accession>A0A0V0T4B4</accession>
<dbReference type="OrthoDB" id="6377149at2759"/>
<protein>
    <recommendedName>
        <fullName evidence="1">DUF7041 domain-containing protein</fullName>
    </recommendedName>
</protein>
<dbReference type="Pfam" id="PF23055">
    <property type="entry name" value="DUF7041"/>
    <property type="match status" value="1"/>
</dbReference>
<name>A0A0V0T4B4_9BILA</name>
<dbReference type="PANTHER" id="PTHR33327">
    <property type="entry name" value="ENDONUCLEASE"/>
    <property type="match status" value="1"/>
</dbReference>
<proteinExistence type="predicted"/>
<dbReference type="InterPro" id="IPR055469">
    <property type="entry name" value="DUF7041"/>
</dbReference>
<gene>
    <name evidence="2" type="ORF">T05_6828</name>
</gene>
<sequence length="134" mass="15491">MHDYYCHVADETARPAHQVWCNLNLKIRITVTNIYNPRMVSTNATNLQSENAVLLNLLTIWISQPQVWFEQLPAQLDIRQISSNMAMYYYVVSALDLDTACGITNFLRHPPATDKYQSIMALLTKRFGARENER</sequence>
<organism evidence="2 3">
    <name type="scientific">Trichinella murrelli</name>
    <dbReference type="NCBI Taxonomy" id="144512"/>
    <lineage>
        <taxon>Eukaryota</taxon>
        <taxon>Metazoa</taxon>
        <taxon>Ecdysozoa</taxon>
        <taxon>Nematoda</taxon>
        <taxon>Enoplea</taxon>
        <taxon>Dorylaimia</taxon>
        <taxon>Trichinellida</taxon>
        <taxon>Trichinellidae</taxon>
        <taxon>Trichinella</taxon>
    </lineage>
</organism>
<evidence type="ECO:0000313" key="2">
    <source>
        <dbReference type="EMBL" id="KRX33835.1"/>
    </source>
</evidence>
<dbReference type="Proteomes" id="UP000055048">
    <property type="component" value="Unassembled WGS sequence"/>
</dbReference>
<keyword evidence="3" id="KW-1185">Reference proteome</keyword>
<reference evidence="2 3" key="1">
    <citation type="submission" date="2015-01" db="EMBL/GenBank/DDBJ databases">
        <title>Evolution of Trichinella species and genotypes.</title>
        <authorList>
            <person name="Korhonen P.K."/>
            <person name="Edoardo P."/>
            <person name="Giuseppe L.R."/>
            <person name="Gasser R.B."/>
        </authorList>
    </citation>
    <scope>NUCLEOTIDE SEQUENCE [LARGE SCALE GENOMIC DNA]</scope>
    <source>
        <strain evidence="2">ISS417</strain>
    </source>
</reference>
<evidence type="ECO:0000313" key="3">
    <source>
        <dbReference type="Proteomes" id="UP000055048"/>
    </source>
</evidence>
<dbReference type="EMBL" id="JYDJ01000695">
    <property type="protein sequence ID" value="KRX33835.1"/>
    <property type="molecule type" value="Genomic_DNA"/>
</dbReference>
<dbReference type="AlphaFoldDB" id="A0A0V0T4B4"/>
<evidence type="ECO:0000259" key="1">
    <source>
        <dbReference type="Pfam" id="PF23055"/>
    </source>
</evidence>
<comment type="caution">
    <text evidence="2">The sequence shown here is derived from an EMBL/GenBank/DDBJ whole genome shotgun (WGS) entry which is preliminary data.</text>
</comment>